<evidence type="ECO:0000256" key="6">
    <source>
        <dbReference type="ARBA" id="ARBA00023136"/>
    </source>
</evidence>
<evidence type="ECO:0000256" key="9">
    <source>
        <dbReference type="SAM" id="Phobius"/>
    </source>
</evidence>
<comment type="subcellular location">
    <subcellularLocation>
        <location evidence="1">Cell outer membrane</location>
    </subcellularLocation>
</comment>
<dbReference type="PANTHER" id="PTHR30026:SF20">
    <property type="entry name" value="OUTER MEMBRANE PROTEIN TOLC"/>
    <property type="match status" value="1"/>
</dbReference>
<feature type="coiled-coil region" evidence="8">
    <location>
        <begin position="387"/>
        <end position="414"/>
    </location>
</feature>
<keyword evidence="8" id="KW-0175">Coiled coil</keyword>
<reference evidence="10 11" key="1">
    <citation type="submission" date="2016-11" db="EMBL/GenBank/DDBJ databases">
        <authorList>
            <person name="Jaros S."/>
            <person name="Januszkiewicz K."/>
            <person name="Wedrychowicz H."/>
        </authorList>
    </citation>
    <scope>NUCLEOTIDE SEQUENCE [LARGE SCALE GENOMIC DNA]</scope>
    <source>
        <strain evidence="10 11">DSM 21986</strain>
    </source>
</reference>
<evidence type="ECO:0000256" key="7">
    <source>
        <dbReference type="ARBA" id="ARBA00023237"/>
    </source>
</evidence>
<keyword evidence="6 9" id="KW-0472">Membrane</keyword>
<evidence type="ECO:0000256" key="3">
    <source>
        <dbReference type="ARBA" id="ARBA00022448"/>
    </source>
</evidence>
<protein>
    <submittedName>
        <fullName evidence="10">Outer membrane protein TolC</fullName>
    </submittedName>
</protein>
<evidence type="ECO:0000313" key="11">
    <source>
        <dbReference type="Proteomes" id="UP000184041"/>
    </source>
</evidence>
<dbReference type="Pfam" id="PF02321">
    <property type="entry name" value="OEP"/>
    <property type="match status" value="2"/>
</dbReference>
<feature type="transmembrane region" description="Helical" evidence="9">
    <location>
        <begin position="24"/>
        <end position="43"/>
    </location>
</feature>
<evidence type="ECO:0000256" key="8">
    <source>
        <dbReference type="SAM" id="Coils"/>
    </source>
</evidence>
<dbReference type="SUPFAM" id="SSF56954">
    <property type="entry name" value="Outer membrane efflux proteins (OEP)"/>
    <property type="match status" value="1"/>
</dbReference>
<dbReference type="EMBL" id="FQUS01000016">
    <property type="protein sequence ID" value="SHF97365.1"/>
    <property type="molecule type" value="Genomic_DNA"/>
</dbReference>
<evidence type="ECO:0000256" key="1">
    <source>
        <dbReference type="ARBA" id="ARBA00004442"/>
    </source>
</evidence>
<keyword evidence="3" id="KW-0813">Transport</keyword>
<sequence length="470" mass="54237">MNPARIFNPQQKEMTPNMNSNHSYIPGIYFLLLILLLPIYSMAQDMPSEKPQLSLSLQEAVERAREQNFDVGQAEYDVEKMRGQYRQTNAAFLPQLSIEETGVSTNDPLNVFGFRLKQEAVTQADFNPSRLNDPDAYDNFTTKFELRQPLLNTDLFFERSAVKKQLEATKEKLKGTLDYARYQVKDTYYQLQLMYNRLSVIGLSLETAKENERQAKNLYEQEMINKADYLAANVRVLELESQQSKVEDQLQAVQDNLRYLLNMDEEVTIVPTDSLQVRPGLSDDLIDPANVANAEVRAMEHRLSAARQMLKASKFNFVPSINLFGSYEFNDEVPFGTQGNSYMIGATLKWNLFSGFSNMGKVMESKAELKQAKLAYESKVFRNKLDIQQARRSLDQARKQLRFAESSVEQAAEDYRIRNNRYEQGMEKTTDLLSAETKLQEAKFQRLNALYQYNISMATLELLLEQERVY</sequence>
<dbReference type="GO" id="GO:0015288">
    <property type="term" value="F:porin activity"/>
    <property type="evidence" value="ECO:0007669"/>
    <property type="project" value="TreeGrafter"/>
</dbReference>
<feature type="coiled-coil region" evidence="8">
    <location>
        <begin position="205"/>
        <end position="256"/>
    </location>
</feature>
<evidence type="ECO:0000256" key="5">
    <source>
        <dbReference type="ARBA" id="ARBA00022692"/>
    </source>
</evidence>
<organism evidence="10 11">
    <name type="scientific">Fodinibius roseus</name>
    <dbReference type="NCBI Taxonomy" id="1194090"/>
    <lineage>
        <taxon>Bacteria</taxon>
        <taxon>Pseudomonadati</taxon>
        <taxon>Balneolota</taxon>
        <taxon>Balneolia</taxon>
        <taxon>Balneolales</taxon>
        <taxon>Balneolaceae</taxon>
        <taxon>Fodinibius</taxon>
    </lineage>
</organism>
<keyword evidence="9" id="KW-1133">Transmembrane helix</keyword>
<dbReference type="InterPro" id="IPR003423">
    <property type="entry name" value="OMP_efflux"/>
</dbReference>
<comment type="similarity">
    <text evidence="2">Belongs to the outer membrane factor (OMF) (TC 1.B.17) family.</text>
</comment>
<dbReference type="GO" id="GO:1990281">
    <property type="term" value="C:efflux pump complex"/>
    <property type="evidence" value="ECO:0007669"/>
    <property type="project" value="TreeGrafter"/>
</dbReference>
<evidence type="ECO:0000256" key="4">
    <source>
        <dbReference type="ARBA" id="ARBA00022452"/>
    </source>
</evidence>
<evidence type="ECO:0000256" key="2">
    <source>
        <dbReference type="ARBA" id="ARBA00007613"/>
    </source>
</evidence>
<dbReference type="InterPro" id="IPR051906">
    <property type="entry name" value="TolC-like"/>
</dbReference>
<dbReference type="OrthoDB" id="13803at2"/>
<proteinExistence type="inferred from homology"/>
<dbReference type="PANTHER" id="PTHR30026">
    <property type="entry name" value="OUTER MEMBRANE PROTEIN TOLC"/>
    <property type="match status" value="1"/>
</dbReference>
<dbReference type="AlphaFoldDB" id="A0A1M5G0S3"/>
<keyword evidence="11" id="KW-1185">Reference proteome</keyword>
<keyword evidence="4" id="KW-1134">Transmembrane beta strand</keyword>
<accession>A0A1M5G0S3</accession>
<dbReference type="STRING" id="1194090.SAMN05443144_11646"/>
<gene>
    <name evidence="10" type="ORF">SAMN05443144_11646</name>
</gene>
<keyword evidence="5 9" id="KW-0812">Transmembrane</keyword>
<evidence type="ECO:0000313" key="10">
    <source>
        <dbReference type="EMBL" id="SHF97365.1"/>
    </source>
</evidence>
<dbReference type="GO" id="GO:0009279">
    <property type="term" value="C:cell outer membrane"/>
    <property type="evidence" value="ECO:0007669"/>
    <property type="project" value="UniProtKB-SubCell"/>
</dbReference>
<dbReference type="GO" id="GO:0015562">
    <property type="term" value="F:efflux transmembrane transporter activity"/>
    <property type="evidence" value="ECO:0007669"/>
    <property type="project" value="InterPro"/>
</dbReference>
<dbReference type="Gene3D" id="1.20.1600.10">
    <property type="entry name" value="Outer membrane efflux proteins (OEP)"/>
    <property type="match status" value="1"/>
</dbReference>
<keyword evidence="7" id="KW-0998">Cell outer membrane</keyword>
<dbReference type="Proteomes" id="UP000184041">
    <property type="component" value="Unassembled WGS sequence"/>
</dbReference>
<name>A0A1M5G0S3_9BACT</name>